<reference key="2">
    <citation type="submission" date="2011-03" db="EMBL/GenBank/DDBJ databases">
        <title>Complete genome sequence of the thermoacidophilic crenarchaeon Thermoproteus uzoniensis 768-20.</title>
        <authorList>
            <person name="Mardanov A.V."/>
            <person name="Gumerov V.M."/>
            <person name="Beletsky A.V."/>
            <person name="Prokofeva M.I."/>
            <person name="Bonch-Osmolovskaya E.A."/>
            <person name="Ravin N.V."/>
            <person name="Skryabin K.G."/>
        </authorList>
    </citation>
    <scope>NUCLEOTIDE SEQUENCE</scope>
    <source>
        <strain>768-20</strain>
    </source>
</reference>
<evidence type="ECO:0000256" key="2">
    <source>
        <dbReference type="ARBA" id="ARBA00022448"/>
    </source>
</evidence>
<dbReference type="KEGG" id="tuz:TUZN_0452"/>
<dbReference type="eggNOG" id="arCOG04101">
    <property type="taxonomic scope" value="Archaea"/>
</dbReference>
<dbReference type="GeneID" id="10359997"/>
<dbReference type="GO" id="GO:0046961">
    <property type="term" value="F:proton-transporting ATPase activity, rotational mechanism"/>
    <property type="evidence" value="ECO:0007669"/>
    <property type="project" value="InterPro"/>
</dbReference>
<dbReference type="EMBL" id="CP002590">
    <property type="protein sequence ID" value="AEA11948.1"/>
    <property type="molecule type" value="Genomic_DNA"/>
</dbReference>
<dbReference type="RefSeq" id="WP_013679284.1">
    <property type="nucleotide sequence ID" value="NC_015315.1"/>
</dbReference>
<dbReference type="AlphaFoldDB" id="F2L389"/>
<evidence type="ECO:0000313" key="5">
    <source>
        <dbReference type="Proteomes" id="UP000008138"/>
    </source>
</evidence>
<dbReference type="Gene3D" id="1.10.287.3240">
    <property type="match status" value="1"/>
</dbReference>
<proteinExistence type="inferred from homology"/>
<dbReference type="NCBIfam" id="TIGR00309">
    <property type="entry name" value="V_ATPase_subD"/>
    <property type="match status" value="1"/>
</dbReference>
<name>F2L389_THEU7</name>
<dbReference type="STRING" id="999630.TUZN_0452"/>
<dbReference type="Pfam" id="PF01813">
    <property type="entry name" value="ATP-synt_D"/>
    <property type="match status" value="1"/>
</dbReference>
<accession>F2L389</accession>
<reference evidence="4 5" key="1">
    <citation type="journal article" date="2011" name="J. Bacteriol.">
        <title>Complete genome sequence of the thermoacidophilic crenarchaeon Thermoproteus uzoniensis 768-20.</title>
        <authorList>
            <person name="Mardanov A.V."/>
            <person name="Gumerov V.M."/>
            <person name="Beletsky A.V."/>
            <person name="Prokofeva M.I."/>
            <person name="Bonch-Osmolovskaya E.A."/>
            <person name="Ravin N.V."/>
            <person name="Skryabin K.G."/>
        </authorList>
    </citation>
    <scope>NUCLEOTIDE SEQUENCE [LARGE SCALE GENOMIC DNA]</scope>
    <source>
        <strain evidence="4 5">768-20</strain>
    </source>
</reference>
<dbReference type="InterPro" id="IPR002699">
    <property type="entry name" value="V_ATPase_D"/>
</dbReference>
<evidence type="ECO:0000313" key="4">
    <source>
        <dbReference type="EMBL" id="AEA11948.1"/>
    </source>
</evidence>
<sequence>MSSRVSPSRLELINQRRRLQLFMRIKKTLEDARNSTIQRIRALIAELERDRAEIAARFSEISDLFKMAAAKEGIDRLDMLAEMTPKTAAVALVNRGLYMGLEVENYGKYPIYSLIAEAPELDLALVKMRDLLPKLISFAEKETLFYTLLNRVREYQRMINAIDYVIVPRIQETIKYITLALEEQEREDFIRRKIITAAAQS</sequence>
<dbReference type="HOGENOM" id="CLU_069688_2_2_2"/>
<evidence type="ECO:0000256" key="1">
    <source>
        <dbReference type="ARBA" id="ARBA00005850"/>
    </source>
</evidence>
<keyword evidence="5" id="KW-1185">Reference proteome</keyword>
<dbReference type="PANTHER" id="PTHR11671">
    <property type="entry name" value="V-TYPE ATP SYNTHASE SUBUNIT D"/>
    <property type="match status" value="1"/>
</dbReference>
<keyword evidence="3" id="KW-0406">Ion transport</keyword>
<comment type="similarity">
    <text evidence="1">Belongs to the V-ATPase D subunit family.</text>
</comment>
<dbReference type="Proteomes" id="UP000008138">
    <property type="component" value="Chromosome"/>
</dbReference>
<gene>
    <name evidence="4" type="ordered locus">TUZN_0452</name>
</gene>
<keyword evidence="2" id="KW-0813">Transport</keyword>
<protein>
    <submittedName>
        <fullName evidence="4">V-type ATPase, D subunit</fullName>
    </submittedName>
</protein>
<organism evidence="4 5">
    <name type="scientific">Thermoproteus uzoniensis (strain 768-20)</name>
    <dbReference type="NCBI Taxonomy" id="999630"/>
    <lineage>
        <taxon>Archaea</taxon>
        <taxon>Thermoproteota</taxon>
        <taxon>Thermoprotei</taxon>
        <taxon>Thermoproteales</taxon>
        <taxon>Thermoproteaceae</taxon>
        <taxon>Thermoproteus</taxon>
    </lineage>
</organism>
<dbReference type="OrthoDB" id="117390at2157"/>
<evidence type="ECO:0000256" key="3">
    <source>
        <dbReference type="ARBA" id="ARBA00023065"/>
    </source>
</evidence>